<dbReference type="Pfam" id="PF04780">
    <property type="entry name" value="DUF629"/>
    <property type="match status" value="1"/>
</dbReference>
<evidence type="ECO:0000313" key="3">
    <source>
        <dbReference type="Proteomes" id="UP000237347"/>
    </source>
</evidence>
<comment type="caution">
    <text evidence="2">The sequence shown here is derived from an EMBL/GenBank/DDBJ whole genome shotgun (WGS) entry which is preliminary data.</text>
</comment>
<feature type="domain" description="DUF629" evidence="1">
    <location>
        <begin position="30"/>
        <end position="102"/>
    </location>
</feature>
<dbReference type="InterPro" id="IPR006865">
    <property type="entry name" value="DUF629"/>
</dbReference>
<evidence type="ECO:0000259" key="1">
    <source>
        <dbReference type="Pfam" id="PF04780"/>
    </source>
</evidence>
<evidence type="ECO:0000313" key="2">
    <source>
        <dbReference type="EMBL" id="KAK7844875.1"/>
    </source>
</evidence>
<keyword evidence="3" id="KW-1185">Reference proteome</keyword>
<organism evidence="2 3">
    <name type="scientific">Quercus suber</name>
    <name type="common">Cork oak</name>
    <dbReference type="NCBI Taxonomy" id="58331"/>
    <lineage>
        <taxon>Eukaryota</taxon>
        <taxon>Viridiplantae</taxon>
        <taxon>Streptophyta</taxon>
        <taxon>Embryophyta</taxon>
        <taxon>Tracheophyta</taxon>
        <taxon>Spermatophyta</taxon>
        <taxon>Magnoliopsida</taxon>
        <taxon>eudicotyledons</taxon>
        <taxon>Gunneridae</taxon>
        <taxon>Pentapetalae</taxon>
        <taxon>rosids</taxon>
        <taxon>fabids</taxon>
        <taxon>Fagales</taxon>
        <taxon>Fagaceae</taxon>
        <taxon>Quercus</taxon>
    </lineage>
</organism>
<dbReference type="AlphaFoldDB" id="A0AAW0L0Y0"/>
<accession>A0AAW0L0Y0</accession>
<gene>
    <name evidence="2" type="ORF">CFP56_010242</name>
</gene>
<sequence>MQKLELKIIRIILETKANKDIKMLIHMHKDHLIGEQRAKTKLSNDVDYAEMSNDFDWKFLMCCCCGNTFLDVGKYKEYMASKHCRLFPYERNSVAPKPVPNSEIVIVDMTAAAKLVEDWSRNEFGGQDESQYLKLKP</sequence>
<dbReference type="Proteomes" id="UP000237347">
    <property type="component" value="Unassembled WGS sequence"/>
</dbReference>
<name>A0AAW0L0Y0_QUESU</name>
<reference evidence="2 3" key="1">
    <citation type="journal article" date="2018" name="Sci. Data">
        <title>The draft genome sequence of cork oak.</title>
        <authorList>
            <person name="Ramos A.M."/>
            <person name="Usie A."/>
            <person name="Barbosa P."/>
            <person name="Barros P.M."/>
            <person name="Capote T."/>
            <person name="Chaves I."/>
            <person name="Simoes F."/>
            <person name="Abreu I."/>
            <person name="Carrasquinho I."/>
            <person name="Faro C."/>
            <person name="Guimaraes J.B."/>
            <person name="Mendonca D."/>
            <person name="Nobrega F."/>
            <person name="Rodrigues L."/>
            <person name="Saibo N.J.M."/>
            <person name="Varela M.C."/>
            <person name="Egas C."/>
            <person name="Matos J."/>
            <person name="Miguel C.M."/>
            <person name="Oliveira M.M."/>
            <person name="Ricardo C.P."/>
            <person name="Goncalves S."/>
        </authorList>
    </citation>
    <scope>NUCLEOTIDE SEQUENCE [LARGE SCALE GENOMIC DNA]</scope>
    <source>
        <strain evidence="3">cv. HL8</strain>
    </source>
</reference>
<protein>
    <recommendedName>
        <fullName evidence="1">DUF629 domain-containing protein</fullName>
    </recommendedName>
</protein>
<dbReference type="EMBL" id="PKMF04000178">
    <property type="protein sequence ID" value="KAK7844875.1"/>
    <property type="molecule type" value="Genomic_DNA"/>
</dbReference>
<proteinExistence type="predicted"/>